<dbReference type="EMBL" id="QTSX02004208">
    <property type="protein sequence ID" value="KAJ9067409.1"/>
    <property type="molecule type" value="Genomic_DNA"/>
</dbReference>
<evidence type="ECO:0000313" key="1">
    <source>
        <dbReference type="EMBL" id="KAJ9067409.1"/>
    </source>
</evidence>
<organism evidence="1 2">
    <name type="scientific">Entomophthora muscae</name>
    <dbReference type="NCBI Taxonomy" id="34485"/>
    <lineage>
        <taxon>Eukaryota</taxon>
        <taxon>Fungi</taxon>
        <taxon>Fungi incertae sedis</taxon>
        <taxon>Zoopagomycota</taxon>
        <taxon>Entomophthoromycotina</taxon>
        <taxon>Entomophthoromycetes</taxon>
        <taxon>Entomophthorales</taxon>
        <taxon>Entomophthoraceae</taxon>
        <taxon>Entomophthora</taxon>
    </lineage>
</organism>
<comment type="caution">
    <text evidence="1">The sequence shown here is derived from an EMBL/GenBank/DDBJ whole genome shotgun (WGS) entry which is preliminary data.</text>
</comment>
<accession>A0ACC2SYR9</accession>
<proteinExistence type="predicted"/>
<evidence type="ECO:0000313" key="2">
    <source>
        <dbReference type="Proteomes" id="UP001165960"/>
    </source>
</evidence>
<protein>
    <submittedName>
        <fullName evidence="1">Uncharacterized protein</fullName>
    </submittedName>
</protein>
<keyword evidence="2" id="KW-1185">Reference proteome</keyword>
<gene>
    <name evidence="1" type="ORF">DSO57_1039422</name>
</gene>
<name>A0ACC2SYR9_9FUNG</name>
<reference evidence="1" key="1">
    <citation type="submission" date="2022-04" db="EMBL/GenBank/DDBJ databases">
        <title>Genome of the entomopathogenic fungus Entomophthora muscae.</title>
        <authorList>
            <person name="Elya C."/>
            <person name="Lovett B.R."/>
            <person name="Lee E."/>
            <person name="Macias A.M."/>
            <person name="Hajek A.E."/>
            <person name="De Bivort B.L."/>
            <person name="Kasson M.T."/>
            <person name="De Fine Licht H.H."/>
            <person name="Stajich J.E."/>
        </authorList>
    </citation>
    <scope>NUCLEOTIDE SEQUENCE</scope>
    <source>
        <strain evidence="1">Berkeley</strain>
    </source>
</reference>
<sequence length="116" mass="12514">MKGTAITTLALASHGLAFDFGSFIPRRLREFRTQVPGLAGAGALVPKNHFTPPTSLTPSSLETTRATLNETEFNLVSTVMNTIVVVDFNRKKLLPLDLVDAELPLNPNPSKPSRSA</sequence>
<dbReference type="Proteomes" id="UP001165960">
    <property type="component" value="Unassembled WGS sequence"/>
</dbReference>